<dbReference type="OrthoDB" id="2136131at2759"/>
<dbReference type="EMBL" id="JOWA01000088">
    <property type="protein sequence ID" value="KEZ44166.1"/>
    <property type="molecule type" value="Genomic_DNA"/>
</dbReference>
<dbReference type="InterPro" id="IPR002347">
    <property type="entry name" value="SDR_fam"/>
</dbReference>
<keyword evidence="2" id="KW-0560">Oxidoreductase</keyword>
<dbReference type="AlphaFoldDB" id="A0A084GA04"/>
<evidence type="ECO:0000256" key="4">
    <source>
        <dbReference type="ARBA" id="ARBA00048009"/>
    </source>
</evidence>
<dbReference type="OMA" id="MQAHVCA"/>
<reference evidence="6 7" key="1">
    <citation type="journal article" date="2014" name="Genome Announc.">
        <title>Draft genome sequence of the pathogenic fungus Scedosporium apiospermum.</title>
        <authorList>
            <person name="Vandeputte P."/>
            <person name="Ghamrawi S."/>
            <person name="Rechenmann M."/>
            <person name="Iltis A."/>
            <person name="Giraud S."/>
            <person name="Fleury M."/>
            <person name="Thornton C."/>
            <person name="Delhaes L."/>
            <person name="Meyer W."/>
            <person name="Papon N."/>
            <person name="Bouchara J.P."/>
        </authorList>
    </citation>
    <scope>NUCLEOTIDE SEQUENCE [LARGE SCALE GENOMIC DNA]</scope>
    <source>
        <strain evidence="6 7">IHEM 14462</strain>
    </source>
</reference>
<dbReference type="KEGG" id="sapo:SAPIO_CDS3090"/>
<keyword evidence="7" id="KW-1185">Reference proteome</keyword>
<dbReference type="EC" id="1.3.1.124" evidence="3"/>
<dbReference type="PANTHER" id="PTHR43296">
    <property type="entry name" value="PEROXISOMAL 2,4-DIENOYL-COA REDUCTASE"/>
    <property type="match status" value="1"/>
</dbReference>
<evidence type="ECO:0000256" key="1">
    <source>
        <dbReference type="ARBA" id="ARBA00022857"/>
    </source>
</evidence>
<name>A0A084GA04_PSEDA</name>
<dbReference type="CDD" id="cd05369">
    <property type="entry name" value="TER_DECR_SDR_a"/>
    <property type="match status" value="1"/>
</dbReference>
<evidence type="ECO:0000256" key="2">
    <source>
        <dbReference type="ARBA" id="ARBA00023002"/>
    </source>
</evidence>
<comment type="caution">
    <text evidence="6">The sequence shown here is derived from an EMBL/GenBank/DDBJ whole genome shotgun (WGS) entry which is preliminary data.</text>
</comment>
<comment type="catalytic activity">
    <reaction evidence="5">
        <text>a (2E,4Z)-dienoyl-CoA + NADPH + H(+) = a 4,5-saturated-(3E)-enoyl-CoA + NADP(+)</text>
        <dbReference type="Rhea" id="RHEA:61892"/>
        <dbReference type="ChEBI" id="CHEBI:15378"/>
        <dbReference type="ChEBI" id="CHEBI:57783"/>
        <dbReference type="ChEBI" id="CHEBI:58349"/>
        <dbReference type="ChEBI" id="CHEBI:85099"/>
        <dbReference type="ChEBI" id="CHEBI:85493"/>
        <dbReference type="EC" id="1.3.1.124"/>
    </reaction>
</comment>
<dbReference type="GeneID" id="27722162"/>
<dbReference type="RefSeq" id="XP_016643965.1">
    <property type="nucleotide sequence ID" value="XM_016785959.1"/>
</dbReference>
<evidence type="ECO:0000256" key="5">
    <source>
        <dbReference type="ARBA" id="ARBA00048340"/>
    </source>
</evidence>
<protein>
    <recommendedName>
        <fullName evidence="3">2,4-dienoyl-CoA reductase [(3E)-enoyl-CoA-producing]</fullName>
        <ecNumber evidence="3">1.3.1.124</ecNumber>
    </recommendedName>
</protein>
<dbReference type="GO" id="GO:0005777">
    <property type="term" value="C:peroxisome"/>
    <property type="evidence" value="ECO:0007669"/>
    <property type="project" value="TreeGrafter"/>
</dbReference>
<sequence>MSIPESEYLSPVWKDGLFNGRVVFVTGGAGTICSAQTRAMVRLGADACIIGRNVEKTEKAAKDIATARKGARVIGIGGCDVRSYESLASAAGRCVKELGGIDFVIAGAAGNFVVPLSRMSPNAFKAVIDIDVIGTFNTVKATIPHLVESAKRNPLPSKDGLTGGRIIAISATFHYTGMPLQGHVAAAKAGVDSLMASVALEYGPFGVTSNVIAPGPIANTEGMSRLSGVGDDVMGKRIPSGRLGSVRDISDATIYLFSDSGSYVNGHVLVVDGALWRMGGSVGVGTEIGVQYPDFLFTGQIAKGLAGQKGSSSKL</sequence>
<dbReference type="InterPro" id="IPR045017">
    <property type="entry name" value="DECR2-like"/>
</dbReference>
<dbReference type="PRINTS" id="PR00081">
    <property type="entry name" value="GDHRDH"/>
</dbReference>
<accession>A0A084GA04</accession>
<dbReference type="Pfam" id="PF13561">
    <property type="entry name" value="adh_short_C2"/>
    <property type="match status" value="1"/>
</dbReference>
<proteinExistence type="predicted"/>
<dbReference type="Gene3D" id="3.40.50.720">
    <property type="entry name" value="NAD(P)-binding Rossmann-like Domain"/>
    <property type="match status" value="1"/>
</dbReference>
<comment type="catalytic activity">
    <reaction evidence="4">
        <text>a (2E,4E)-dienoyl-CoA + NADPH + H(+) = a 4,5-saturated-(3E)-enoyl-CoA + NADP(+)</text>
        <dbReference type="Rhea" id="RHEA:45912"/>
        <dbReference type="ChEBI" id="CHEBI:15378"/>
        <dbReference type="ChEBI" id="CHEBI:57783"/>
        <dbReference type="ChEBI" id="CHEBI:58349"/>
        <dbReference type="ChEBI" id="CHEBI:85101"/>
        <dbReference type="ChEBI" id="CHEBI:85493"/>
        <dbReference type="EC" id="1.3.1.124"/>
    </reaction>
</comment>
<dbReference type="InterPro" id="IPR036291">
    <property type="entry name" value="NAD(P)-bd_dom_sf"/>
</dbReference>
<evidence type="ECO:0000256" key="3">
    <source>
        <dbReference type="ARBA" id="ARBA00026117"/>
    </source>
</evidence>
<dbReference type="VEuPathDB" id="FungiDB:SAPIO_CDS3090"/>
<keyword evidence="1" id="KW-0521">NADP</keyword>
<dbReference type="HOGENOM" id="CLU_010194_1_2_1"/>
<organism evidence="6 7">
    <name type="scientific">Pseudallescheria apiosperma</name>
    <name type="common">Scedosporium apiospermum</name>
    <dbReference type="NCBI Taxonomy" id="563466"/>
    <lineage>
        <taxon>Eukaryota</taxon>
        <taxon>Fungi</taxon>
        <taxon>Dikarya</taxon>
        <taxon>Ascomycota</taxon>
        <taxon>Pezizomycotina</taxon>
        <taxon>Sordariomycetes</taxon>
        <taxon>Hypocreomycetidae</taxon>
        <taxon>Microascales</taxon>
        <taxon>Microascaceae</taxon>
        <taxon>Scedosporium</taxon>
    </lineage>
</organism>
<dbReference type="PANTHER" id="PTHR43296:SF2">
    <property type="entry name" value="PEROXISOMAL 2,4-DIENOYL-COA REDUCTASE [(3E)-ENOYL-COA-PRODUCING]"/>
    <property type="match status" value="1"/>
</dbReference>
<evidence type="ECO:0000313" key="7">
    <source>
        <dbReference type="Proteomes" id="UP000028545"/>
    </source>
</evidence>
<dbReference type="Proteomes" id="UP000028545">
    <property type="component" value="Unassembled WGS sequence"/>
</dbReference>
<dbReference type="GO" id="GO:0008670">
    <property type="term" value="F:2,4-dienoyl-CoA reductase (NADPH) activity"/>
    <property type="evidence" value="ECO:0007669"/>
    <property type="project" value="InterPro"/>
</dbReference>
<gene>
    <name evidence="6" type="ORF">SAPIO_CDS3090</name>
</gene>
<dbReference type="GO" id="GO:0009062">
    <property type="term" value="P:fatty acid catabolic process"/>
    <property type="evidence" value="ECO:0007669"/>
    <property type="project" value="InterPro"/>
</dbReference>
<dbReference type="SUPFAM" id="SSF51735">
    <property type="entry name" value="NAD(P)-binding Rossmann-fold domains"/>
    <property type="match status" value="1"/>
</dbReference>
<evidence type="ECO:0000313" key="6">
    <source>
        <dbReference type="EMBL" id="KEZ44166.1"/>
    </source>
</evidence>